<keyword evidence="3" id="KW-1185">Reference proteome</keyword>
<dbReference type="Gene3D" id="2.170.140.10">
    <property type="entry name" value="Chitin binding domain"/>
    <property type="match status" value="1"/>
</dbReference>
<dbReference type="PROSITE" id="PS50940">
    <property type="entry name" value="CHIT_BIND_II"/>
    <property type="match status" value="1"/>
</dbReference>
<proteinExistence type="predicted"/>
<protein>
    <recommendedName>
        <fullName evidence="1">Chitin-binding type-2 domain-containing protein</fullName>
    </recommendedName>
</protein>
<dbReference type="OrthoDB" id="6514762at2759"/>
<dbReference type="Pfam" id="PF01607">
    <property type="entry name" value="CBM_14"/>
    <property type="match status" value="1"/>
</dbReference>
<comment type="caution">
    <text evidence="2">The sequence shown here is derived from an EMBL/GenBank/DDBJ whole genome shotgun (WGS) entry which is preliminary data.</text>
</comment>
<accession>A0A2J7PZ55</accession>
<dbReference type="PANTHER" id="PTHR22933">
    <property type="entry name" value="FI18007P1-RELATED"/>
    <property type="match status" value="1"/>
</dbReference>
<dbReference type="SUPFAM" id="SSF57625">
    <property type="entry name" value="Invertebrate chitin-binding proteins"/>
    <property type="match status" value="1"/>
</dbReference>
<feature type="domain" description="Chitin-binding type-2" evidence="1">
    <location>
        <begin position="177"/>
        <end position="234"/>
    </location>
</feature>
<gene>
    <name evidence="2" type="ORF">B7P43_G12556</name>
</gene>
<dbReference type="EMBL" id="NEVH01020339">
    <property type="protein sequence ID" value="PNF21619.1"/>
    <property type="molecule type" value="Genomic_DNA"/>
</dbReference>
<dbReference type="Proteomes" id="UP000235965">
    <property type="component" value="Unassembled WGS sequence"/>
</dbReference>
<evidence type="ECO:0000313" key="2">
    <source>
        <dbReference type="EMBL" id="PNF21619.1"/>
    </source>
</evidence>
<dbReference type="InterPro" id="IPR036508">
    <property type="entry name" value="Chitin-bd_dom_sf"/>
</dbReference>
<dbReference type="GO" id="GO:0005576">
    <property type="term" value="C:extracellular region"/>
    <property type="evidence" value="ECO:0007669"/>
    <property type="project" value="InterPro"/>
</dbReference>
<reference evidence="2 3" key="1">
    <citation type="submission" date="2017-12" db="EMBL/GenBank/DDBJ databases">
        <title>Hemimetabolous genomes reveal molecular basis of termite eusociality.</title>
        <authorList>
            <person name="Harrison M.C."/>
            <person name="Jongepier E."/>
            <person name="Robertson H.M."/>
            <person name="Arning N."/>
            <person name="Bitard-Feildel T."/>
            <person name="Chao H."/>
            <person name="Childers C.P."/>
            <person name="Dinh H."/>
            <person name="Doddapaneni H."/>
            <person name="Dugan S."/>
            <person name="Gowin J."/>
            <person name="Greiner C."/>
            <person name="Han Y."/>
            <person name="Hu H."/>
            <person name="Hughes D.S.T."/>
            <person name="Huylmans A.-K."/>
            <person name="Kemena C."/>
            <person name="Kremer L.P.M."/>
            <person name="Lee S.L."/>
            <person name="Lopez-Ezquerra A."/>
            <person name="Mallet L."/>
            <person name="Monroy-Kuhn J.M."/>
            <person name="Moser A."/>
            <person name="Murali S.C."/>
            <person name="Muzny D.M."/>
            <person name="Otani S."/>
            <person name="Piulachs M.-D."/>
            <person name="Poelchau M."/>
            <person name="Qu J."/>
            <person name="Schaub F."/>
            <person name="Wada-Katsumata A."/>
            <person name="Worley K.C."/>
            <person name="Xie Q."/>
            <person name="Ylla G."/>
            <person name="Poulsen M."/>
            <person name="Gibbs R.A."/>
            <person name="Schal C."/>
            <person name="Richards S."/>
            <person name="Belles X."/>
            <person name="Korb J."/>
            <person name="Bornberg-Bauer E."/>
        </authorList>
    </citation>
    <scope>NUCLEOTIDE SEQUENCE [LARGE SCALE GENOMIC DNA]</scope>
    <source>
        <tissue evidence="2">Whole body</tissue>
    </source>
</reference>
<dbReference type="SMART" id="SM00494">
    <property type="entry name" value="ChtBD2"/>
    <property type="match status" value="1"/>
</dbReference>
<dbReference type="PANTHER" id="PTHR22933:SF43">
    <property type="entry name" value="LP10131P"/>
    <property type="match status" value="1"/>
</dbReference>
<sequence length="239" mass="27304">MRWAGHVARMGETKNAYRILVGKPEGKRPQGRPRRRWVDNIRMDLREIGWDGMDWIDLAQDRDRGRGLVNTDNGGDGSELRSLTGPCYYCCGNGVFYCPTFTARRLSSLLFAECSKRQQYHKMLLLALIFAPAILSALTRAGHFLNADGTPHNPYHELHLPHEPPLYPTLDKVPHTAFSCEGRDWGLHADTEAYCQAFHLCQDHLVRSFLCPNGTLFHQQFKVCDQFYNVRCGVPLEDQ</sequence>
<organism evidence="2 3">
    <name type="scientific">Cryptotermes secundus</name>
    <dbReference type="NCBI Taxonomy" id="105785"/>
    <lineage>
        <taxon>Eukaryota</taxon>
        <taxon>Metazoa</taxon>
        <taxon>Ecdysozoa</taxon>
        <taxon>Arthropoda</taxon>
        <taxon>Hexapoda</taxon>
        <taxon>Insecta</taxon>
        <taxon>Pterygota</taxon>
        <taxon>Neoptera</taxon>
        <taxon>Polyneoptera</taxon>
        <taxon>Dictyoptera</taxon>
        <taxon>Blattodea</taxon>
        <taxon>Blattoidea</taxon>
        <taxon>Termitoidae</taxon>
        <taxon>Kalotermitidae</taxon>
        <taxon>Cryptotermitinae</taxon>
        <taxon>Cryptotermes</taxon>
    </lineage>
</organism>
<dbReference type="InterPro" id="IPR052976">
    <property type="entry name" value="Scoloptoxin-like"/>
</dbReference>
<evidence type="ECO:0000259" key="1">
    <source>
        <dbReference type="PROSITE" id="PS50940"/>
    </source>
</evidence>
<dbReference type="AlphaFoldDB" id="A0A2J7PZ55"/>
<evidence type="ECO:0000313" key="3">
    <source>
        <dbReference type="Proteomes" id="UP000235965"/>
    </source>
</evidence>
<name>A0A2J7PZ55_9NEOP</name>
<dbReference type="InParanoid" id="A0A2J7PZ55"/>
<dbReference type="InterPro" id="IPR002557">
    <property type="entry name" value="Chitin-bd_dom"/>
</dbReference>
<dbReference type="GO" id="GO:0008061">
    <property type="term" value="F:chitin binding"/>
    <property type="evidence" value="ECO:0007669"/>
    <property type="project" value="InterPro"/>
</dbReference>
<dbReference type="STRING" id="105785.A0A2J7PZ55"/>